<reference evidence="2 3" key="2">
    <citation type="journal article" date="2017" name="Nature">
        <title>The Apostasia genome and the evolution of orchids.</title>
        <authorList>
            <person name="Zhang G.Q."/>
            <person name="Liu K.W."/>
            <person name="Li Z."/>
            <person name="Lohaus R."/>
            <person name="Hsiao Y.Y."/>
            <person name="Niu S.C."/>
            <person name="Wang J.Y."/>
            <person name="Lin Y.C."/>
            <person name="Xu Q."/>
            <person name="Chen L.J."/>
            <person name="Yoshida K."/>
            <person name="Fujiwara S."/>
            <person name="Wang Z.W."/>
            <person name="Zhang Y.Q."/>
            <person name="Mitsuda N."/>
            <person name="Wang M."/>
            <person name="Liu G.H."/>
            <person name="Pecoraro L."/>
            <person name="Huang H.X."/>
            <person name="Xiao X.J."/>
            <person name="Lin M."/>
            <person name="Wu X.Y."/>
            <person name="Wu W.L."/>
            <person name="Chen Y.Y."/>
            <person name="Chang S.B."/>
            <person name="Sakamoto S."/>
            <person name="Ohme-Takagi M."/>
            <person name="Yagi M."/>
            <person name="Zeng S.J."/>
            <person name="Shen C.Y."/>
            <person name="Yeh C.M."/>
            <person name="Luo Y.B."/>
            <person name="Tsai W.C."/>
            <person name="Van de Peer Y."/>
            <person name="Liu Z.J."/>
        </authorList>
    </citation>
    <scope>NUCLEOTIDE SEQUENCE [LARGE SCALE GENOMIC DNA]</scope>
    <source>
        <tissue evidence="2">The whole plant</tissue>
    </source>
</reference>
<accession>A0A2I0W6S5</accession>
<reference evidence="2 3" key="1">
    <citation type="journal article" date="2016" name="Sci. Rep.">
        <title>The Dendrobium catenatum Lindl. genome sequence provides insights into polysaccharide synthase, floral development and adaptive evolution.</title>
        <authorList>
            <person name="Zhang G.Q."/>
            <person name="Xu Q."/>
            <person name="Bian C."/>
            <person name="Tsai W.C."/>
            <person name="Yeh C.M."/>
            <person name="Liu K.W."/>
            <person name="Yoshida K."/>
            <person name="Zhang L.S."/>
            <person name="Chang S.B."/>
            <person name="Chen F."/>
            <person name="Shi Y."/>
            <person name="Su Y.Y."/>
            <person name="Zhang Y.Q."/>
            <person name="Chen L.J."/>
            <person name="Yin Y."/>
            <person name="Lin M."/>
            <person name="Huang H."/>
            <person name="Deng H."/>
            <person name="Wang Z.W."/>
            <person name="Zhu S.L."/>
            <person name="Zhao X."/>
            <person name="Deng C."/>
            <person name="Niu S.C."/>
            <person name="Huang J."/>
            <person name="Wang M."/>
            <person name="Liu G.H."/>
            <person name="Yang H.J."/>
            <person name="Xiao X.J."/>
            <person name="Hsiao Y.Y."/>
            <person name="Wu W.L."/>
            <person name="Chen Y.Y."/>
            <person name="Mitsuda N."/>
            <person name="Ohme-Takagi M."/>
            <person name="Luo Y.B."/>
            <person name="Van de Peer Y."/>
            <person name="Liu Z.J."/>
        </authorList>
    </citation>
    <scope>NUCLEOTIDE SEQUENCE [LARGE SCALE GENOMIC DNA]</scope>
    <source>
        <tissue evidence="2">The whole plant</tissue>
    </source>
</reference>
<dbReference type="PANTHER" id="PTHR37727">
    <property type="entry name" value="ECOTROPIC VIRAL INTEGRATION SITE PROTEIN"/>
    <property type="match status" value="1"/>
</dbReference>
<gene>
    <name evidence="2" type="ORF">MA16_Dca004198</name>
</gene>
<dbReference type="PANTHER" id="PTHR37727:SF1">
    <property type="entry name" value="ECOTROPIC VIRAL INTEGRATION SITE PROTEIN"/>
    <property type="match status" value="1"/>
</dbReference>
<evidence type="ECO:0000313" key="3">
    <source>
        <dbReference type="Proteomes" id="UP000233837"/>
    </source>
</evidence>
<dbReference type="Proteomes" id="UP000233837">
    <property type="component" value="Unassembled WGS sequence"/>
</dbReference>
<proteinExistence type="predicted"/>
<dbReference type="AlphaFoldDB" id="A0A2I0W6S5"/>
<dbReference type="EMBL" id="KZ502877">
    <property type="protein sequence ID" value="PKU71357.1"/>
    <property type="molecule type" value="Genomic_DNA"/>
</dbReference>
<evidence type="ECO:0000256" key="1">
    <source>
        <dbReference type="SAM" id="MobiDB-lite"/>
    </source>
</evidence>
<keyword evidence="3" id="KW-1185">Reference proteome</keyword>
<evidence type="ECO:0000313" key="2">
    <source>
        <dbReference type="EMBL" id="PKU71357.1"/>
    </source>
</evidence>
<feature type="region of interest" description="Disordered" evidence="1">
    <location>
        <begin position="1"/>
        <end position="54"/>
    </location>
</feature>
<sequence>MKKKTLIRIPLSHPALDSSASSNRGKKKSHSQLSTHRLHSSPSRIKKPTPSPPAGVLVRVSIFSDLECEMISSTMATNPEVCSLLSSTVDVWLLVITATADQRRSFSVSKNNYDQQEPHDLLKHGAAED</sequence>
<protein>
    <submittedName>
        <fullName evidence="2">Uncharacterized protein</fullName>
    </submittedName>
</protein>
<feature type="compositionally biased region" description="Basic residues" evidence="1">
    <location>
        <begin position="24"/>
        <end position="47"/>
    </location>
</feature>
<organism evidence="2 3">
    <name type="scientific">Dendrobium catenatum</name>
    <dbReference type="NCBI Taxonomy" id="906689"/>
    <lineage>
        <taxon>Eukaryota</taxon>
        <taxon>Viridiplantae</taxon>
        <taxon>Streptophyta</taxon>
        <taxon>Embryophyta</taxon>
        <taxon>Tracheophyta</taxon>
        <taxon>Spermatophyta</taxon>
        <taxon>Magnoliopsida</taxon>
        <taxon>Liliopsida</taxon>
        <taxon>Asparagales</taxon>
        <taxon>Orchidaceae</taxon>
        <taxon>Epidendroideae</taxon>
        <taxon>Malaxideae</taxon>
        <taxon>Dendrobiinae</taxon>
        <taxon>Dendrobium</taxon>
    </lineage>
</organism>
<feature type="region of interest" description="Disordered" evidence="1">
    <location>
        <begin position="107"/>
        <end position="129"/>
    </location>
</feature>
<name>A0A2I0W6S5_9ASPA</name>
<feature type="compositionally biased region" description="Basic and acidic residues" evidence="1">
    <location>
        <begin position="116"/>
        <end position="129"/>
    </location>
</feature>